<accession>A0ABR2QMJ8</accession>
<dbReference type="InterPro" id="IPR003719">
    <property type="entry name" value="Phenazine_PhzF-like"/>
</dbReference>
<evidence type="ECO:0000256" key="2">
    <source>
        <dbReference type="ARBA" id="ARBA00023235"/>
    </source>
</evidence>
<dbReference type="PIRSF" id="PIRSF016184">
    <property type="entry name" value="PhzC_PhzF"/>
    <property type="match status" value="1"/>
</dbReference>
<dbReference type="EMBL" id="JBBPBN010000035">
    <property type="protein sequence ID" value="KAK9001900.1"/>
    <property type="molecule type" value="Genomic_DNA"/>
</dbReference>
<keyword evidence="2" id="KW-0413">Isomerase</keyword>
<protein>
    <submittedName>
        <fullName evidence="3">Uncharacterized protein</fullName>
    </submittedName>
</protein>
<keyword evidence="4" id="KW-1185">Reference proteome</keyword>
<dbReference type="Pfam" id="PF02567">
    <property type="entry name" value="PhzC-PhzF"/>
    <property type="match status" value="1"/>
</dbReference>
<evidence type="ECO:0000256" key="1">
    <source>
        <dbReference type="ARBA" id="ARBA00008270"/>
    </source>
</evidence>
<comment type="similarity">
    <text evidence="1">Belongs to the PhzF family.</text>
</comment>
<proteinExistence type="inferred from homology"/>
<organism evidence="3 4">
    <name type="scientific">Hibiscus sabdariffa</name>
    <name type="common">roselle</name>
    <dbReference type="NCBI Taxonomy" id="183260"/>
    <lineage>
        <taxon>Eukaryota</taxon>
        <taxon>Viridiplantae</taxon>
        <taxon>Streptophyta</taxon>
        <taxon>Embryophyta</taxon>
        <taxon>Tracheophyta</taxon>
        <taxon>Spermatophyta</taxon>
        <taxon>Magnoliopsida</taxon>
        <taxon>eudicotyledons</taxon>
        <taxon>Gunneridae</taxon>
        <taxon>Pentapetalae</taxon>
        <taxon>rosids</taxon>
        <taxon>malvids</taxon>
        <taxon>Malvales</taxon>
        <taxon>Malvaceae</taxon>
        <taxon>Malvoideae</taxon>
        <taxon>Hibiscus</taxon>
    </lineage>
</organism>
<dbReference type="SUPFAM" id="SSF54506">
    <property type="entry name" value="Diaminopimelate epimerase-like"/>
    <property type="match status" value="1"/>
</dbReference>
<name>A0ABR2QMJ8_9ROSI</name>
<dbReference type="PANTHER" id="PTHR13774:SF17">
    <property type="entry name" value="PHENAZINE BIOSYNTHESIS-LIKE DOMAIN-CONTAINING PROTEIN"/>
    <property type="match status" value="1"/>
</dbReference>
<sequence length="237" mass="25745">MAIHSCLHLDSNIVPLWQVKLCGHGTLASAHTIFTTGLVNSDIIEFDTLSGILTATKVPDVNPNDASKIQNGVDDCFMIELNFPTVPVMDFNSAETSVILKALNDVPPIDIKTTTANDIFVVFPSGKSVIEMEPQLDDILKCPGRGLMVSAVAPPDSEFDFISRFFCPKYGINEDPVCGSAHCALAPYWSQKLGKFDFVAHAASPRGGILKIHLDEQNRRVFLRGKAVTVMEGSVLV</sequence>
<comment type="caution">
    <text evidence="3">The sequence shown here is derived from an EMBL/GenBank/DDBJ whole genome shotgun (WGS) entry which is preliminary data.</text>
</comment>
<dbReference type="Gene3D" id="3.10.310.10">
    <property type="entry name" value="Diaminopimelate Epimerase, Chain A, domain 1"/>
    <property type="match status" value="2"/>
</dbReference>
<evidence type="ECO:0000313" key="3">
    <source>
        <dbReference type="EMBL" id="KAK9001900.1"/>
    </source>
</evidence>
<reference evidence="3 4" key="1">
    <citation type="journal article" date="2024" name="G3 (Bethesda)">
        <title>Genome assembly of Hibiscus sabdariffa L. provides insights into metabolisms of medicinal natural products.</title>
        <authorList>
            <person name="Kim T."/>
        </authorList>
    </citation>
    <scope>NUCLEOTIDE SEQUENCE [LARGE SCALE GENOMIC DNA]</scope>
    <source>
        <strain evidence="3">TK-2024</strain>
        <tissue evidence="3">Old leaves</tissue>
    </source>
</reference>
<gene>
    <name evidence="3" type="ORF">V6N11_024595</name>
</gene>
<dbReference type="Proteomes" id="UP001396334">
    <property type="component" value="Unassembled WGS sequence"/>
</dbReference>
<dbReference type="PANTHER" id="PTHR13774">
    <property type="entry name" value="PHENAZINE BIOSYNTHESIS PROTEIN"/>
    <property type="match status" value="1"/>
</dbReference>
<evidence type="ECO:0000313" key="4">
    <source>
        <dbReference type="Proteomes" id="UP001396334"/>
    </source>
</evidence>